<feature type="transmembrane region" description="Helical" evidence="1">
    <location>
        <begin position="295"/>
        <end position="317"/>
    </location>
</feature>
<sequence length="360" mass="40911">MSAEIVFWFIVVARFGLPLLIPLFPLPAIIGCLLLDGVDQTIFQAFGYDPPFYQSYDKAMDVFYLSIAFLASLRNWTSQGAVQVSRFLFFFRMVGVLAFEFSGVRWVLLLFPNTFEYFFIAYEAIRTRWNPARFGLKFWIVTAGLIWVVVKLPQEYWIHVAQLDLTDAIRDVSWFGPALVVALLAVGALAYFVVRPRLMPADWSAWRYRAEPLPAEIDEAHERAAHQARHRKVFDSTAIEKVFLIGLISVIFGRVLPGVETSDLRLFAGIGGFVVVNSAIGLWSAKRGYSWDSAAFSFAVVFLTNVVLVVVANLLLLQGGGDLRLVDTLFFVFLFSILTMLYDRYRPVNEYRVTRRVPSP</sequence>
<comment type="caution">
    <text evidence="2">The sequence shown here is derived from an EMBL/GenBank/DDBJ whole genome shotgun (WGS) entry which is preliminary data.</text>
</comment>
<feature type="transmembrane region" description="Helical" evidence="1">
    <location>
        <begin position="233"/>
        <end position="252"/>
    </location>
</feature>
<keyword evidence="1" id="KW-0812">Transmembrane</keyword>
<dbReference type="EMBL" id="BAAAOS010000007">
    <property type="protein sequence ID" value="GAA1559154.1"/>
    <property type="molecule type" value="Genomic_DNA"/>
</dbReference>
<dbReference type="RefSeq" id="WP_344210364.1">
    <property type="nucleotide sequence ID" value="NZ_BAAAOS010000007.1"/>
</dbReference>
<feature type="transmembrane region" description="Helical" evidence="1">
    <location>
        <begin position="172"/>
        <end position="194"/>
    </location>
</feature>
<name>A0ABN2CLW9_9ACTN</name>
<keyword evidence="1" id="KW-1133">Transmembrane helix</keyword>
<evidence type="ECO:0000313" key="2">
    <source>
        <dbReference type="EMBL" id="GAA1559154.1"/>
    </source>
</evidence>
<organism evidence="2 3">
    <name type="scientific">Kribbella sancticallisti</name>
    <dbReference type="NCBI Taxonomy" id="460087"/>
    <lineage>
        <taxon>Bacteria</taxon>
        <taxon>Bacillati</taxon>
        <taxon>Actinomycetota</taxon>
        <taxon>Actinomycetes</taxon>
        <taxon>Propionibacteriales</taxon>
        <taxon>Kribbellaceae</taxon>
        <taxon>Kribbella</taxon>
    </lineage>
</organism>
<protein>
    <submittedName>
        <fullName evidence="2">Uncharacterized protein</fullName>
    </submittedName>
</protein>
<keyword evidence="1" id="KW-0472">Membrane</keyword>
<keyword evidence="3" id="KW-1185">Reference proteome</keyword>
<proteinExistence type="predicted"/>
<feature type="transmembrane region" description="Helical" evidence="1">
    <location>
        <begin position="132"/>
        <end position="152"/>
    </location>
</feature>
<feature type="transmembrane region" description="Helical" evidence="1">
    <location>
        <begin position="264"/>
        <end position="283"/>
    </location>
</feature>
<dbReference type="Proteomes" id="UP001500393">
    <property type="component" value="Unassembled WGS sequence"/>
</dbReference>
<evidence type="ECO:0000313" key="3">
    <source>
        <dbReference type="Proteomes" id="UP001500393"/>
    </source>
</evidence>
<feature type="transmembrane region" description="Helical" evidence="1">
    <location>
        <begin position="89"/>
        <end position="111"/>
    </location>
</feature>
<accession>A0ABN2CLW9</accession>
<gene>
    <name evidence="2" type="ORF">GCM10009789_10690</name>
</gene>
<feature type="transmembrane region" description="Helical" evidence="1">
    <location>
        <begin position="6"/>
        <end position="38"/>
    </location>
</feature>
<feature type="transmembrane region" description="Helical" evidence="1">
    <location>
        <begin position="323"/>
        <end position="342"/>
    </location>
</feature>
<evidence type="ECO:0000256" key="1">
    <source>
        <dbReference type="SAM" id="Phobius"/>
    </source>
</evidence>
<reference evidence="2 3" key="1">
    <citation type="journal article" date="2019" name="Int. J. Syst. Evol. Microbiol.">
        <title>The Global Catalogue of Microorganisms (GCM) 10K type strain sequencing project: providing services to taxonomists for standard genome sequencing and annotation.</title>
        <authorList>
            <consortium name="The Broad Institute Genomics Platform"/>
            <consortium name="The Broad Institute Genome Sequencing Center for Infectious Disease"/>
            <person name="Wu L."/>
            <person name="Ma J."/>
        </authorList>
    </citation>
    <scope>NUCLEOTIDE SEQUENCE [LARGE SCALE GENOMIC DNA]</scope>
    <source>
        <strain evidence="2 3">JCM 14969</strain>
    </source>
</reference>